<keyword evidence="2" id="KW-0813">Transport</keyword>
<dbReference type="Proteomes" id="UP000887540">
    <property type="component" value="Unplaced"/>
</dbReference>
<feature type="chain" id="PRO_5036687853" evidence="4">
    <location>
        <begin position="20"/>
        <end position="177"/>
    </location>
</feature>
<keyword evidence="4" id="KW-0732">Signal</keyword>
<dbReference type="GO" id="GO:0008289">
    <property type="term" value="F:lipid binding"/>
    <property type="evidence" value="ECO:0007669"/>
    <property type="project" value="UniProtKB-KW"/>
</dbReference>
<dbReference type="PANTHER" id="PTHR22725:SF9">
    <property type="entry name" value="FATTY ACID-BINDING PROTEIN HOMOLOG 3"/>
    <property type="match status" value="1"/>
</dbReference>
<evidence type="ECO:0000313" key="6">
    <source>
        <dbReference type="WBParaSite" id="ACRNAN_Path_959.g3697.t1"/>
    </source>
</evidence>
<name>A0A914CDX8_9BILA</name>
<evidence type="ECO:0000313" key="5">
    <source>
        <dbReference type="Proteomes" id="UP000887540"/>
    </source>
</evidence>
<evidence type="ECO:0000256" key="2">
    <source>
        <dbReference type="ARBA" id="ARBA00022448"/>
    </source>
</evidence>
<protein>
    <submittedName>
        <fullName evidence="6">Uncharacterized protein</fullName>
    </submittedName>
</protein>
<feature type="signal peptide" evidence="4">
    <location>
        <begin position="1"/>
        <end position="19"/>
    </location>
</feature>
<dbReference type="InterPro" id="IPR012674">
    <property type="entry name" value="Calycin"/>
</dbReference>
<accession>A0A914CDX8</accession>
<dbReference type="Gene3D" id="2.40.128.20">
    <property type="match status" value="1"/>
</dbReference>
<evidence type="ECO:0000256" key="1">
    <source>
        <dbReference type="ARBA" id="ARBA00008390"/>
    </source>
</evidence>
<proteinExistence type="inferred from homology"/>
<sequence length="177" mass="20485">MTHLVQFFFCLILVSSILGQFNSNSGIIPEKFLGAWLYENSDNLDAYLAAKGYDEATRKTIQLPKFTRIIFKTGNKYREMIGTGLRGIEWIEGSKRVADWTFELGKEFSSKYWDGTDHKILFTYDPVGDKLTERHTVIGTNQSENFVFQLKDQNNLDLHINFKGVELIHHYKRVASH</sequence>
<keyword evidence="5" id="KW-1185">Reference proteome</keyword>
<evidence type="ECO:0000256" key="3">
    <source>
        <dbReference type="ARBA" id="ARBA00023121"/>
    </source>
</evidence>
<reference evidence="6" key="1">
    <citation type="submission" date="2022-11" db="UniProtKB">
        <authorList>
            <consortium name="WormBaseParasite"/>
        </authorList>
    </citation>
    <scope>IDENTIFICATION</scope>
</reference>
<dbReference type="AlphaFoldDB" id="A0A914CDX8"/>
<organism evidence="5 6">
    <name type="scientific">Acrobeloides nanus</name>
    <dbReference type="NCBI Taxonomy" id="290746"/>
    <lineage>
        <taxon>Eukaryota</taxon>
        <taxon>Metazoa</taxon>
        <taxon>Ecdysozoa</taxon>
        <taxon>Nematoda</taxon>
        <taxon>Chromadorea</taxon>
        <taxon>Rhabditida</taxon>
        <taxon>Tylenchina</taxon>
        <taxon>Cephalobomorpha</taxon>
        <taxon>Cephaloboidea</taxon>
        <taxon>Cephalobidae</taxon>
        <taxon>Acrobeloides</taxon>
    </lineage>
</organism>
<dbReference type="CDD" id="cd00742">
    <property type="entry name" value="FABP"/>
    <property type="match status" value="1"/>
</dbReference>
<dbReference type="SUPFAM" id="SSF50814">
    <property type="entry name" value="Lipocalins"/>
    <property type="match status" value="1"/>
</dbReference>
<dbReference type="WBParaSite" id="ACRNAN_Path_959.g3697.t1">
    <property type="protein sequence ID" value="ACRNAN_Path_959.g3697.t1"/>
    <property type="gene ID" value="ACRNAN_Path_959.g3697"/>
</dbReference>
<evidence type="ECO:0000256" key="4">
    <source>
        <dbReference type="SAM" id="SignalP"/>
    </source>
</evidence>
<dbReference type="InterPro" id="IPR040094">
    <property type="entry name" value="Lbp1-4"/>
</dbReference>
<keyword evidence="3" id="KW-0446">Lipid-binding</keyword>
<comment type="similarity">
    <text evidence="1">Belongs to the calycin superfamily. Fatty-acid binding protein (FABP) family.</text>
</comment>
<dbReference type="PANTHER" id="PTHR22725">
    <property type="entry name" value="FATTY ACID-BINDING PROTEIN HOMOLOG 1-RELATED-RELATED"/>
    <property type="match status" value="1"/>
</dbReference>